<dbReference type="GO" id="GO:0016740">
    <property type="term" value="F:transferase activity"/>
    <property type="evidence" value="ECO:0007669"/>
    <property type="project" value="UniProtKB-KW"/>
</dbReference>
<feature type="domain" description="Nucleotidyl transferase" evidence="10">
    <location>
        <begin position="8"/>
        <end position="140"/>
    </location>
</feature>
<dbReference type="Pfam" id="PF00483">
    <property type="entry name" value="NTP_transferase"/>
    <property type="match status" value="1"/>
</dbReference>
<dbReference type="Gene3D" id="3.90.550.10">
    <property type="entry name" value="Spore Coat Polysaccharide Biosynthesis Protein SpsA, Chain A"/>
    <property type="match status" value="1"/>
</dbReference>
<evidence type="ECO:0000313" key="13">
    <source>
        <dbReference type="Proteomes" id="UP000006671"/>
    </source>
</evidence>
<dbReference type="VEuPathDB" id="AmoebaDB:NAEGRDRAFT_80872"/>
<comment type="subunit">
    <text evidence="9">Component of the translation initiation factor 2B (eIF2B) complex which is a heterodecamer of two sets of five different subunits: alpha, beta, gamma, delta and epsilon. Subunits alpha, beta and delta comprise a regulatory subcomplex and subunits epsilon and gamma comprise a catalytic subcomplex. Within the complex, the hexameric regulatory complex resides at the center, with the two heterodimeric catalytic subcomplexes bound on opposite sides.</text>
</comment>
<evidence type="ECO:0000259" key="11">
    <source>
        <dbReference type="Pfam" id="PF24894"/>
    </source>
</evidence>
<comment type="function">
    <text evidence="8">Acts as a component of the translation initiation factor 2B (eIF2B) complex, which catalyzes the exchange of GDP for GTP on the eukaryotic initiation factor 2 (eIF2) complex gamma subunit. Its guanine nucleotide exchange factor activity is repressed when bound to eIF2 complex phosphorylated on the alpha subunit, thereby limiting the amount of methionyl-initiator methionine tRNA available to the ribosome and consequently global translation is repressed.</text>
</comment>
<accession>D2VQH3</accession>
<proteinExistence type="inferred from homology"/>
<evidence type="ECO:0000256" key="6">
    <source>
        <dbReference type="ARBA" id="ARBA00044196"/>
    </source>
</evidence>
<dbReference type="STRING" id="5762.D2VQH3"/>
<comment type="subcellular location">
    <subcellularLocation>
        <location evidence="1">Cytoplasm</location>
        <location evidence="1">Cytosol</location>
    </subcellularLocation>
</comment>
<dbReference type="InterPro" id="IPR005835">
    <property type="entry name" value="NTP_transferase_dom"/>
</dbReference>
<dbReference type="InParanoid" id="D2VQH3"/>
<protein>
    <recommendedName>
        <fullName evidence="6">Translation initiation factor eIF2B subunit gamma</fullName>
    </recommendedName>
    <alternativeName>
        <fullName evidence="7">eIF2B GDP-GTP exchange factor subunit gamma</fullName>
    </alternativeName>
</protein>
<dbReference type="SUPFAM" id="SSF53448">
    <property type="entry name" value="Nucleotide-diphospho-sugar transferases"/>
    <property type="match status" value="1"/>
</dbReference>
<dbReference type="InterPro" id="IPR051960">
    <property type="entry name" value="eIF2B_gamma"/>
</dbReference>
<dbReference type="Pfam" id="PF24894">
    <property type="entry name" value="Hexapep_GlmU"/>
    <property type="match status" value="1"/>
</dbReference>
<dbReference type="AlphaFoldDB" id="D2VQH3"/>
<dbReference type="GO" id="GO:0005085">
    <property type="term" value="F:guanyl-nucleotide exchange factor activity"/>
    <property type="evidence" value="ECO:0007669"/>
    <property type="project" value="TreeGrafter"/>
</dbReference>
<evidence type="ECO:0000256" key="9">
    <source>
        <dbReference type="ARBA" id="ARBA00046432"/>
    </source>
</evidence>
<evidence type="ECO:0000313" key="12">
    <source>
        <dbReference type="EMBL" id="EFC40950.1"/>
    </source>
</evidence>
<evidence type="ECO:0000256" key="4">
    <source>
        <dbReference type="ARBA" id="ARBA00022540"/>
    </source>
</evidence>
<dbReference type="FunCoup" id="D2VQH3">
    <property type="interactions" value="315"/>
</dbReference>
<dbReference type="KEGG" id="ngr:NAEGRDRAFT_80872"/>
<dbReference type="Gene3D" id="2.160.10.10">
    <property type="entry name" value="Hexapeptide repeat proteins"/>
    <property type="match status" value="1"/>
</dbReference>
<sequence length="470" mass="52652">MMQTELQAVLLAGGDGLRLYPLASDHSPKATLPIANHPMIHYSLSYLERNGLKDVIVVVKAGQQKIIEQAIEEYPGKLKIDIKTLDNKDCESAEALRQIHDSIYTNFVVMSVDTFTDVPLVNVYDIHRQHNSSLTLLLKDESNINSKEDKSDYFALTNYKREIVGEPTKKRRDLLSKKPSRVIMNRIIDSDDADDGSEEHLSIPRSFLKRWSNFSISKFLKDSHLYIFSKWVIDLLVQKPDIHSIKSDLVPFLIDSQKVSSDKLDPVLSTVVTPFPLSEAYRMSTSESELSDVIRVFAHVVPPHEDKPTTTTTAAKTPTRQGVFCKRCNDVSSYLHVNRELARKNNIDFYSEMVQSTHVTPPADLVLLGPDCVIGEGLSVTKKVSKPTIKKSNIGKNCSLGSGVLIDNSVIMGNVIIEDKVHLKDCVISSGSVIEAGTKMERCRVAPNFTVKKDDETYTDQDIMADEMEI</sequence>
<dbReference type="OrthoDB" id="10250549at2759"/>
<evidence type="ECO:0000256" key="3">
    <source>
        <dbReference type="ARBA" id="ARBA00022490"/>
    </source>
</evidence>
<evidence type="ECO:0000256" key="8">
    <source>
        <dbReference type="ARBA" id="ARBA00045373"/>
    </source>
</evidence>
<dbReference type="RefSeq" id="XP_002673694.1">
    <property type="nucleotide sequence ID" value="XM_002673648.1"/>
</dbReference>
<dbReference type="PANTHER" id="PTHR45989:SF1">
    <property type="entry name" value="TRANSLATION INITIATION FACTOR EIF-2B SUBUNIT GAMMA"/>
    <property type="match status" value="1"/>
</dbReference>
<reference evidence="12 13" key="1">
    <citation type="journal article" date="2010" name="Cell">
        <title>The genome of Naegleria gruberi illuminates early eukaryotic versatility.</title>
        <authorList>
            <person name="Fritz-Laylin L.K."/>
            <person name="Prochnik S.E."/>
            <person name="Ginger M.L."/>
            <person name="Dacks J.B."/>
            <person name="Carpenter M.L."/>
            <person name="Field M.C."/>
            <person name="Kuo A."/>
            <person name="Paredez A."/>
            <person name="Chapman J."/>
            <person name="Pham J."/>
            <person name="Shu S."/>
            <person name="Neupane R."/>
            <person name="Cipriano M."/>
            <person name="Mancuso J."/>
            <person name="Tu H."/>
            <person name="Salamov A."/>
            <person name="Lindquist E."/>
            <person name="Shapiro H."/>
            <person name="Lucas S."/>
            <person name="Grigoriev I.V."/>
            <person name="Cande W.Z."/>
            <person name="Fulton C."/>
            <person name="Rokhsar D.S."/>
            <person name="Dawson S.C."/>
        </authorList>
    </citation>
    <scope>NUCLEOTIDE SEQUENCE [LARGE SCALE GENOMIC DNA]</scope>
    <source>
        <strain evidence="12 13">NEG-M</strain>
    </source>
</reference>
<evidence type="ECO:0000256" key="7">
    <source>
        <dbReference type="ARBA" id="ARBA00044229"/>
    </source>
</evidence>
<keyword evidence="3" id="KW-0963">Cytoplasm</keyword>
<evidence type="ECO:0000256" key="5">
    <source>
        <dbReference type="ARBA" id="ARBA00022917"/>
    </source>
</evidence>
<dbReference type="OMA" id="NCVINPK"/>
<evidence type="ECO:0000259" key="10">
    <source>
        <dbReference type="Pfam" id="PF00483"/>
    </source>
</evidence>
<dbReference type="EMBL" id="GG738889">
    <property type="protein sequence ID" value="EFC40950.1"/>
    <property type="molecule type" value="Genomic_DNA"/>
</dbReference>
<keyword evidence="12" id="KW-0808">Transferase</keyword>
<dbReference type="GO" id="GO:0005851">
    <property type="term" value="C:eukaryotic translation initiation factor 2B complex"/>
    <property type="evidence" value="ECO:0007669"/>
    <property type="project" value="TreeGrafter"/>
</dbReference>
<dbReference type="PANTHER" id="PTHR45989">
    <property type="entry name" value="TRANSLATION INITIATION FACTOR EIF-2B SUBUNIT GAMMA"/>
    <property type="match status" value="1"/>
</dbReference>
<feature type="domain" description="Glucose-1-phosphate adenylyltransferase/Bifunctional protein GlmU-like C-terminal hexapeptide" evidence="11">
    <location>
        <begin position="383"/>
        <end position="439"/>
    </location>
</feature>
<dbReference type="InterPro" id="IPR056818">
    <property type="entry name" value="GlmU/GlgC-like_hexapep"/>
</dbReference>
<dbReference type="InterPro" id="IPR029044">
    <property type="entry name" value="Nucleotide-diphossugar_trans"/>
</dbReference>
<gene>
    <name evidence="12" type="ORF">NAEGRDRAFT_80872</name>
</gene>
<evidence type="ECO:0000256" key="1">
    <source>
        <dbReference type="ARBA" id="ARBA00004514"/>
    </source>
</evidence>
<comment type="similarity">
    <text evidence="2">Belongs to the eIF-2B gamma/epsilon subunits family.</text>
</comment>
<dbReference type="GO" id="GO:0005829">
    <property type="term" value="C:cytosol"/>
    <property type="evidence" value="ECO:0007669"/>
    <property type="project" value="UniProtKB-SubCell"/>
</dbReference>
<keyword evidence="13" id="KW-1185">Reference proteome</keyword>
<name>D2VQH3_NAEGR</name>
<dbReference type="GO" id="GO:0002183">
    <property type="term" value="P:cytoplasmic translational initiation"/>
    <property type="evidence" value="ECO:0007669"/>
    <property type="project" value="TreeGrafter"/>
</dbReference>
<evidence type="ECO:0000256" key="2">
    <source>
        <dbReference type="ARBA" id="ARBA00007878"/>
    </source>
</evidence>
<dbReference type="Proteomes" id="UP000006671">
    <property type="component" value="Unassembled WGS sequence"/>
</dbReference>
<keyword evidence="4" id="KW-0396">Initiation factor</keyword>
<dbReference type="eggNOG" id="KOG1462">
    <property type="taxonomic scope" value="Eukaryota"/>
</dbReference>
<dbReference type="GO" id="GO:0003743">
    <property type="term" value="F:translation initiation factor activity"/>
    <property type="evidence" value="ECO:0007669"/>
    <property type="project" value="UniProtKB-KW"/>
</dbReference>
<dbReference type="GeneID" id="8855630"/>
<organism evidence="13">
    <name type="scientific">Naegleria gruberi</name>
    <name type="common">Amoeba</name>
    <dbReference type="NCBI Taxonomy" id="5762"/>
    <lineage>
        <taxon>Eukaryota</taxon>
        <taxon>Discoba</taxon>
        <taxon>Heterolobosea</taxon>
        <taxon>Tetramitia</taxon>
        <taxon>Eutetramitia</taxon>
        <taxon>Vahlkampfiidae</taxon>
        <taxon>Naegleria</taxon>
    </lineage>
</organism>
<keyword evidence="5" id="KW-0648">Protein biosynthesis</keyword>